<dbReference type="InterPro" id="IPR029058">
    <property type="entry name" value="AB_hydrolase_fold"/>
</dbReference>
<sequence length="292" mass="31260">MLEAILSKPSNRRAPIEMGEGEPVLLLHPFMLSQSVWETVAEQLADAGYEVFAPTYPGHNGGGPMPKLPPFSQRSVDVYLDQIEQIMDQKGWETAHLVGNSLGGWIALGLALRGRARSVTAIAPAGGWTKYSPLKAEIVVKFAAMLPWLAFSRLLGRRAAGLPFAKFATARMLCGETEALSLPDFHSIFEDITHCPAYFASLTSILPAPGLENLDTISVPAQLVLCEKDEIVPPGRFGKLIGEGLPGNARRITLAGMGHVPMLEAPGQVTEVITDLIDPLVSAKRSAASDAG</sequence>
<reference evidence="2 4" key="1">
    <citation type="submission" date="2015-03" db="EMBL/GenBank/DDBJ databases">
        <authorList>
            <consortium name="Pathogen Informatics"/>
            <person name="Murphy D."/>
        </authorList>
    </citation>
    <scope>NUCLEOTIDE SEQUENCE [LARGE SCALE GENOMIC DNA]</scope>
    <source>
        <strain evidence="2 4">PAP036</strain>
    </source>
</reference>
<feature type="domain" description="AB hydrolase-1" evidence="1">
    <location>
        <begin position="24"/>
        <end position="270"/>
    </location>
</feature>
<evidence type="ECO:0000259" key="1">
    <source>
        <dbReference type="Pfam" id="PF12697"/>
    </source>
</evidence>
<dbReference type="Pfam" id="PF12697">
    <property type="entry name" value="Abhydrolase_6"/>
    <property type="match status" value="1"/>
</dbReference>
<name>A0A0U0YE89_9MYCO</name>
<dbReference type="EMBL" id="CSUW01000003">
    <property type="protein sequence ID" value="CPT19656.1"/>
    <property type="molecule type" value="Genomic_DNA"/>
</dbReference>
<evidence type="ECO:0000313" key="2">
    <source>
        <dbReference type="EMBL" id="CPT19656.1"/>
    </source>
</evidence>
<evidence type="ECO:0000313" key="3">
    <source>
        <dbReference type="EMBL" id="RIT44011.1"/>
    </source>
</evidence>
<dbReference type="PANTHER" id="PTHR43689:SF8">
    <property type="entry name" value="ALPHA_BETA-HYDROLASES SUPERFAMILY PROTEIN"/>
    <property type="match status" value="1"/>
</dbReference>
<reference evidence="3 5" key="2">
    <citation type="submission" date="2018-08" db="EMBL/GenBank/DDBJ databases">
        <title>Linezolid Resistance in Mycobacterium abscessus: MIC Distribution and Comprehensive Investigation of Resistance Mechanisms.</title>
        <authorList>
            <person name="Ye M."/>
            <person name="Xu L."/>
            <person name="Zou Y."/>
            <person name="Li B."/>
            <person name="Guo Q."/>
            <person name="Zhang Y."/>
            <person name="Zhan M."/>
            <person name="Xu B."/>
            <person name="Yu F."/>
            <person name="Zhang Z."/>
            <person name="Chu H."/>
        </authorList>
    </citation>
    <scope>NUCLEOTIDE SEQUENCE [LARGE SCALE GENOMIC DNA]</scope>
    <source>
        <strain evidence="3 5">G143</strain>
    </source>
</reference>
<evidence type="ECO:0000313" key="4">
    <source>
        <dbReference type="Proteomes" id="UP000038487"/>
    </source>
</evidence>
<dbReference type="GeneID" id="93380624"/>
<dbReference type="Gene3D" id="3.40.50.1820">
    <property type="entry name" value="alpha/beta hydrolase"/>
    <property type="match status" value="1"/>
</dbReference>
<organism evidence="2 4">
    <name type="scientific">Mycobacteroides abscessus</name>
    <dbReference type="NCBI Taxonomy" id="36809"/>
    <lineage>
        <taxon>Bacteria</taxon>
        <taxon>Bacillati</taxon>
        <taxon>Actinomycetota</taxon>
        <taxon>Actinomycetes</taxon>
        <taxon>Mycobacteriales</taxon>
        <taxon>Mycobacteriaceae</taxon>
        <taxon>Mycobacteroides</taxon>
    </lineage>
</organism>
<accession>A0A0U0YE89</accession>
<dbReference type="Proteomes" id="UP000038487">
    <property type="component" value="Unassembled WGS sequence"/>
</dbReference>
<dbReference type="AlphaFoldDB" id="A0A0U0YE89"/>
<dbReference type="EC" id="3.1.1.2" evidence="2"/>
<comment type="caution">
    <text evidence="2">The sequence shown here is derived from an EMBL/GenBank/DDBJ whole genome shotgun (WGS) entry which is preliminary data.</text>
</comment>
<dbReference type="Proteomes" id="UP000284557">
    <property type="component" value="Unassembled WGS sequence"/>
</dbReference>
<dbReference type="PANTHER" id="PTHR43689">
    <property type="entry name" value="HYDROLASE"/>
    <property type="match status" value="1"/>
</dbReference>
<dbReference type="GO" id="GO:0004064">
    <property type="term" value="F:arylesterase activity"/>
    <property type="evidence" value="ECO:0007669"/>
    <property type="project" value="UniProtKB-EC"/>
</dbReference>
<dbReference type="EMBL" id="QXBN01000001">
    <property type="protein sequence ID" value="RIT44011.1"/>
    <property type="molecule type" value="Genomic_DNA"/>
</dbReference>
<keyword evidence="2" id="KW-0378">Hydrolase</keyword>
<gene>
    <name evidence="3" type="ORF">D2E76_02965</name>
    <name evidence="2" type="ORF">ERS075527_01661</name>
</gene>
<dbReference type="SUPFAM" id="SSF53474">
    <property type="entry name" value="alpha/beta-Hydrolases"/>
    <property type="match status" value="1"/>
</dbReference>
<evidence type="ECO:0000313" key="5">
    <source>
        <dbReference type="Proteomes" id="UP000284557"/>
    </source>
</evidence>
<dbReference type="InterPro" id="IPR000073">
    <property type="entry name" value="AB_hydrolase_1"/>
</dbReference>
<protein>
    <submittedName>
        <fullName evidence="2 3">Hydrolase</fullName>
        <ecNumber evidence="2">3.1.1.2</ecNumber>
    </submittedName>
</protein>
<proteinExistence type="predicted"/>
<dbReference type="RefSeq" id="WP_005080717.1">
    <property type="nucleotide sequence ID" value="NZ_CM125927.1"/>
</dbReference>